<dbReference type="InterPro" id="IPR013956">
    <property type="entry name" value="E3_ubiquit_lig_Bre1"/>
</dbReference>
<dbReference type="GO" id="GO:0005634">
    <property type="term" value="C:nucleus"/>
    <property type="evidence" value="ECO:0007669"/>
    <property type="project" value="UniProtKB-SubCell"/>
</dbReference>
<feature type="compositionally biased region" description="Basic and acidic residues" evidence="17">
    <location>
        <begin position="1"/>
        <end position="27"/>
    </location>
</feature>
<evidence type="ECO:0000256" key="8">
    <source>
        <dbReference type="ARBA" id="ARBA00022786"/>
    </source>
</evidence>
<comment type="subcellular location">
    <subcellularLocation>
        <location evidence="2 15">Nucleus</location>
    </subcellularLocation>
</comment>
<evidence type="ECO:0000256" key="9">
    <source>
        <dbReference type="ARBA" id="ARBA00022833"/>
    </source>
</evidence>
<dbReference type="Gene3D" id="3.30.40.10">
    <property type="entry name" value="Zinc/RING finger domain, C3HC4 (zinc finger)"/>
    <property type="match status" value="1"/>
</dbReference>
<organism evidence="19 20">
    <name type="scientific">Clavispora lusitaniae</name>
    <name type="common">Candida lusitaniae</name>
    <dbReference type="NCBI Taxonomy" id="36911"/>
    <lineage>
        <taxon>Eukaryota</taxon>
        <taxon>Fungi</taxon>
        <taxon>Dikarya</taxon>
        <taxon>Ascomycota</taxon>
        <taxon>Saccharomycotina</taxon>
        <taxon>Pichiomycetes</taxon>
        <taxon>Metschnikowiaceae</taxon>
        <taxon>Clavispora</taxon>
    </lineage>
</organism>
<comment type="catalytic activity">
    <reaction evidence="1 15">
        <text>S-ubiquitinyl-[E2 ubiquitin-conjugating enzyme]-L-cysteine + [acceptor protein]-L-lysine = [E2 ubiquitin-conjugating enzyme]-L-cysteine + N(6)-ubiquitinyl-[acceptor protein]-L-lysine.</text>
        <dbReference type="EC" id="2.3.2.27"/>
    </reaction>
</comment>
<dbReference type="Proteomes" id="UP000195602">
    <property type="component" value="Unassembled WGS sequence"/>
</dbReference>
<sequence length="679" mass="77435">MEDRKRSLEDTEGETQAKRSVPERKPLDSLSEDGPLTQQDVVYFKKEAIWRQMRFYKLQAAELAAEVSKHERRFQAFIAVHSLLESWYRQVVAISKHESPPPLDLAADSAEIDAVLDERRQLLAKLLQPLASASDEGMERVLDAVKLAADRDAAIKLQEAAQQEVETLRAHIQNLQKEKDRRESATLKRILENSRITSNEPEPRGNGSQANGSAQEETKKAEAQTTAEKEAFEKLTVEHAEMKAAFSSLQSQLDEITQKLAETEKSGSDLESRLASLSEDDLNKNERYASVVSQNKFLAENLAQSERLKDDLVQRIRELESREGNLIALVNKELEEENTRLKESLSKSENDLVRIRAARDELLGKQAILKSEMENKKTNEELNKLNQMLSRRLGELEKTRQDERNMQQDAALEKLEKGELVKRLQILGEEVKEVEQAFQDTRAVALEKLKDLVDHESLVKKLMIEKNKADQKYFASMRLKDSLVAENKILKTQTAKSQELVAKFNDLEKTYLGKIDVLTKSINDYRVIKENALHENVKLQEALKQMTKGRETASKEKAALKSDLETVRREKNELLDELKTKRLNESKLEARLKSTESLLQKYRSNNTSSILQEDQKQLEALRSITKCSVCSKNWKNTVITACGHVFCEACVQDRLAARLRRCPTCNKGFASNDLLTIHL</sequence>
<evidence type="ECO:0000313" key="19">
    <source>
        <dbReference type="EMBL" id="OVF11280.1"/>
    </source>
</evidence>
<feature type="region of interest" description="Disordered" evidence="17">
    <location>
        <begin position="1"/>
        <end position="33"/>
    </location>
</feature>
<evidence type="ECO:0000313" key="20">
    <source>
        <dbReference type="Proteomes" id="UP000195602"/>
    </source>
</evidence>
<feature type="domain" description="RING-type" evidence="18">
    <location>
        <begin position="627"/>
        <end position="666"/>
    </location>
</feature>
<dbReference type="AlphaFoldDB" id="A0AA91Q592"/>
<evidence type="ECO:0000259" key="18">
    <source>
        <dbReference type="PROSITE" id="PS50089"/>
    </source>
</evidence>
<evidence type="ECO:0000256" key="2">
    <source>
        <dbReference type="ARBA" id="ARBA00004123"/>
    </source>
</evidence>
<dbReference type="PANTHER" id="PTHR23163">
    <property type="entry name" value="RING FINGER PROTEIN-RELATED"/>
    <property type="match status" value="1"/>
</dbReference>
<evidence type="ECO:0000256" key="11">
    <source>
        <dbReference type="ARBA" id="ARBA00023054"/>
    </source>
</evidence>
<keyword evidence="5 15" id="KW-0808">Transferase</keyword>
<keyword evidence="9 15" id="KW-0862">Zinc</keyword>
<evidence type="ECO:0000256" key="4">
    <source>
        <dbReference type="ARBA" id="ARBA00005555"/>
    </source>
</evidence>
<keyword evidence="10 15" id="KW-0156">Chromatin regulator</keyword>
<dbReference type="KEGG" id="clus:A9F13_01g07700"/>
<comment type="pathway">
    <text evidence="3 15">Protein modification; protein ubiquitination.</text>
</comment>
<comment type="similarity">
    <text evidence="4 15">Belongs to the BRE1 family.</text>
</comment>
<dbReference type="InterPro" id="IPR001841">
    <property type="entry name" value="Znf_RING"/>
</dbReference>
<name>A0AA91Q592_CLALS</name>
<dbReference type="Pfam" id="PF08647">
    <property type="entry name" value="BRE1"/>
    <property type="match status" value="1"/>
</dbReference>
<keyword evidence="11 15" id="KW-0175">Coiled coil</keyword>
<dbReference type="GO" id="GO:0008270">
    <property type="term" value="F:zinc ion binding"/>
    <property type="evidence" value="ECO:0007669"/>
    <property type="project" value="UniProtKB-KW"/>
</dbReference>
<evidence type="ECO:0000256" key="13">
    <source>
        <dbReference type="ARBA" id="ARBA00059679"/>
    </source>
</evidence>
<dbReference type="GO" id="GO:0033503">
    <property type="term" value="C:HULC complex"/>
    <property type="evidence" value="ECO:0007669"/>
    <property type="project" value="TreeGrafter"/>
</dbReference>
<keyword evidence="6 15" id="KW-0479">Metal-binding</keyword>
<dbReference type="Pfam" id="PF13923">
    <property type="entry name" value="zf-C3HC4_2"/>
    <property type="match status" value="1"/>
</dbReference>
<dbReference type="EC" id="2.3.2.27" evidence="15"/>
<evidence type="ECO:0000256" key="16">
    <source>
        <dbReference type="SAM" id="Coils"/>
    </source>
</evidence>
<dbReference type="PANTHER" id="PTHR23163:SF0">
    <property type="entry name" value="E3 UBIQUITIN-PROTEIN LIGASE BRE1"/>
    <property type="match status" value="1"/>
</dbReference>
<dbReference type="InterPro" id="IPR017907">
    <property type="entry name" value="Znf_RING_CS"/>
</dbReference>
<keyword evidence="7 14" id="KW-0863">Zinc-finger</keyword>
<dbReference type="PROSITE" id="PS00518">
    <property type="entry name" value="ZF_RING_1"/>
    <property type="match status" value="1"/>
</dbReference>
<gene>
    <name evidence="19" type="ORF">A9F13_01g07700</name>
</gene>
<evidence type="ECO:0000256" key="3">
    <source>
        <dbReference type="ARBA" id="ARBA00004906"/>
    </source>
</evidence>
<evidence type="ECO:0000256" key="1">
    <source>
        <dbReference type="ARBA" id="ARBA00000900"/>
    </source>
</evidence>
<dbReference type="FunFam" id="3.30.40.10:FF:000414">
    <property type="entry name" value="E3 ubiquitin protein ligase"/>
    <property type="match status" value="1"/>
</dbReference>
<evidence type="ECO:0000256" key="5">
    <source>
        <dbReference type="ARBA" id="ARBA00022679"/>
    </source>
</evidence>
<evidence type="ECO:0000256" key="15">
    <source>
        <dbReference type="RuleBase" id="RU365038"/>
    </source>
</evidence>
<feature type="compositionally biased region" description="Basic and acidic residues" evidence="17">
    <location>
        <begin position="216"/>
        <end position="226"/>
    </location>
</feature>
<feature type="coiled-coil region" evidence="16">
    <location>
        <begin position="550"/>
        <end position="605"/>
    </location>
</feature>
<dbReference type="InterPro" id="IPR013083">
    <property type="entry name" value="Znf_RING/FYVE/PHD"/>
</dbReference>
<dbReference type="EMBL" id="LYUB02000001">
    <property type="protein sequence ID" value="OVF11280.1"/>
    <property type="molecule type" value="Genomic_DNA"/>
</dbReference>
<accession>A0AA91Q592</accession>
<feature type="region of interest" description="Disordered" evidence="17">
    <location>
        <begin position="176"/>
        <end position="226"/>
    </location>
</feature>
<proteinExistence type="inferred from homology"/>
<dbReference type="SMART" id="SM00184">
    <property type="entry name" value="RING"/>
    <property type="match status" value="1"/>
</dbReference>
<keyword evidence="8 15" id="KW-0833">Ubl conjugation pathway</keyword>
<feature type="compositionally biased region" description="Basic and acidic residues" evidence="17">
    <location>
        <begin position="176"/>
        <end position="192"/>
    </location>
</feature>
<dbReference type="SUPFAM" id="SSF57850">
    <property type="entry name" value="RING/U-box"/>
    <property type="match status" value="1"/>
</dbReference>
<evidence type="ECO:0000256" key="17">
    <source>
        <dbReference type="SAM" id="MobiDB-lite"/>
    </source>
</evidence>
<evidence type="ECO:0000256" key="10">
    <source>
        <dbReference type="ARBA" id="ARBA00022853"/>
    </source>
</evidence>
<dbReference type="GO" id="GO:0061630">
    <property type="term" value="F:ubiquitin protein ligase activity"/>
    <property type="evidence" value="ECO:0007669"/>
    <property type="project" value="UniProtKB-EC"/>
</dbReference>
<protein>
    <recommendedName>
        <fullName evidence="15">E3 ubiquitin protein ligase</fullName>
        <ecNumber evidence="15">2.3.2.27</ecNumber>
    </recommendedName>
</protein>
<feature type="coiled-coil region" evidence="16">
    <location>
        <begin position="239"/>
        <end position="437"/>
    </location>
</feature>
<keyword evidence="12 15" id="KW-0539">Nucleus</keyword>
<evidence type="ECO:0000256" key="7">
    <source>
        <dbReference type="ARBA" id="ARBA00022771"/>
    </source>
</evidence>
<dbReference type="GO" id="GO:0016567">
    <property type="term" value="P:protein ubiquitination"/>
    <property type="evidence" value="ECO:0007669"/>
    <property type="project" value="UniProtKB-UniRule"/>
</dbReference>
<dbReference type="CDD" id="cd16499">
    <property type="entry name" value="RING-HC_Bre1-like"/>
    <property type="match status" value="1"/>
</dbReference>
<evidence type="ECO:0000256" key="6">
    <source>
        <dbReference type="ARBA" id="ARBA00022723"/>
    </source>
</evidence>
<evidence type="ECO:0000256" key="14">
    <source>
        <dbReference type="PROSITE-ProRule" id="PRU00175"/>
    </source>
</evidence>
<dbReference type="GO" id="GO:0006325">
    <property type="term" value="P:chromatin organization"/>
    <property type="evidence" value="ECO:0007669"/>
    <property type="project" value="UniProtKB-KW"/>
</dbReference>
<dbReference type="PROSITE" id="PS50089">
    <property type="entry name" value="ZF_RING_2"/>
    <property type="match status" value="1"/>
</dbReference>
<evidence type="ECO:0000256" key="12">
    <source>
        <dbReference type="ARBA" id="ARBA00023242"/>
    </source>
</evidence>
<comment type="caution">
    <text evidence="19">The sequence shown here is derived from an EMBL/GenBank/DDBJ whole genome shotgun (WGS) entry which is preliminary data.</text>
</comment>
<dbReference type="GO" id="GO:0006950">
    <property type="term" value="P:response to stress"/>
    <property type="evidence" value="ECO:0007669"/>
    <property type="project" value="UniProtKB-ARBA"/>
</dbReference>
<comment type="function">
    <text evidence="13">E3 ubiquitin-protein ligase that mediates monoubiquitination of histone H2B to form H2BK123ub1. H2BK123ub1 gives a specific tag for epigenetic transcriptional activation and is also a prerequisite for H3K4me and H3K79me formation.</text>
</comment>
<reference evidence="19 20" key="1">
    <citation type="submission" date="2017-04" db="EMBL/GenBank/DDBJ databases">
        <title>Draft genome of the yeast Clavispora lusitaniae type strain CBS 6936.</title>
        <authorList>
            <person name="Durrens P."/>
            <person name="Klopp C."/>
            <person name="Biteau N."/>
            <person name="Fitton-Ouhabi V."/>
            <person name="Dementhon K."/>
            <person name="Accoceberry I."/>
            <person name="Sherman D.J."/>
            <person name="Noel T."/>
        </authorList>
    </citation>
    <scope>NUCLEOTIDE SEQUENCE [LARGE SCALE GENOMIC DNA]</scope>
    <source>
        <strain evidence="19 20">CBS 6936</strain>
    </source>
</reference>
<feature type="compositionally biased region" description="Polar residues" evidence="17">
    <location>
        <begin position="194"/>
        <end position="213"/>
    </location>
</feature>